<dbReference type="InterPro" id="IPR036390">
    <property type="entry name" value="WH_DNA-bd_sf"/>
</dbReference>
<dbReference type="CDD" id="cd08414">
    <property type="entry name" value="PBP2_LTTR_aromatics_like"/>
    <property type="match status" value="1"/>
</dbReference>
<evidence type="ECO:0000256" key="3">
    <source>
        <dbReference type="ARBA" id="ARBA00023125"/>
    </source>
</evidence>
<dbReference type="SUPFAM" id="SSF46785">
    <property type="entry name" value="Winged helix' DNA-binding domain"/>
    <property type="match status" value="1"/>
</dbReference>
<keyword evidence="2" id="KW-0805">Transcription regulation</keyword>
<proteinExistence type="inferred from homology"/>
<comment type="similarity">
    <text evidence="1">Belongs to the LysR transcriptional regulatory family.</text>
</comment>
<dbReference type="PANTHER" id="PTHR30346:SF0">
    <property type="entry name" value="HCA OPERON TRANSCRIPTIONAL ACTIVATOR HCAR"/>
    <property type="match status" value="1"/>
</dbReference>
<reference evidence="7" key="1">
    <citation type="journal article" date="2019" name="Int. J. Syst. Evol. Microbiol.">
        <title>The Global Catalogue of Microorganisms (GCM) 10K type strain sequencing project: providing services to taxonomists for standard genome sequencing and annotation.</title>
        <authorList>
            <consortium name="The Broad Institute Genomics Platform"/>
            <consortium name="The Broad Institute Genome Sequencing Center for Infectious Disease"/>
            <person name="Wu L."/>
            <person name="Ma J."/>
        </authorList>
    </citation>
    <scope>NUCLEOTIDE SEQUENCE [LARGE SCALE GENOMIC DNA]</scope>
    <source>
        <strain evidence="7">JCM 17933</strain>
    </source>
</reference>
<sequence length="296" mass="31727">MELRHLRYFVAVAEELSFTRAAARLRMAQPPLSQQIAKLEAEIGIRLLDRTSRSVQLTPAGSALLDEARRLLARADEVRRVAQNVGTDRGGALRIGCVASGFSGVLLHLLPGFRTHHPEVLPLVYEMEAAPQCHALIRGDIDIGFSRVSQQIPGVRVIPILSEPLMAALPAGHPLAERRRVPLVRLAGEAFVMFPRNAAPDAFDTITSACAAAGFSPDIAYEASNDHALISMVACGLGISIVPESTSNMTLPGIVYRHLARPAPTTSMAIALPAADPAPQALQMLRLAQDSYAGRA</sequence>
<evidence type="ECO:0000256" key="2">
    <source>
        <dbReference type="ARBA" id="ARBA00023015"/>
    </source>
</evidence>
<keyword evidence="7" id="KW-1185">Reference proteome</keyword>
<protein>
    <submittedName>
        <fullName evidence="6">LysR substrate-binding domain-containing protein</fullName>
    </submittedName>
</protein>
<dbReference type="InterPro" id="IPR036388">
    <property type="entry name" value="WH-like_DNA-bd_sf"/>
</dbReference>
<dbReference type="Pfam" id="PF03466">
    <property type="entry name" value="LysR_substrate"/>
    <property type="match status" value="1"/>
</dbReference>
<dbReference type="InterPro" id="IPR000847">
    <property type="entry name" value="LysR_HTH_N"/>
</dbReference>
<dbReference type="PANTHER" id="PTHR30346">
    <property type="entry name" value="TRANSCRIPTIONAL DUAL REGULATOR HCAR-RELATED"/>
    <property type="match status" value="1"/>
</dbReference>
<dbReference type="PRINTS" id="PR00039">
    <property type="entry name" value="HTHLYSR"/>
</dbReference>
<name>A0ABP8PZN3_9ACTN</name>
<evidence type="ECO:0000259" key="5">
    <source>
        <dbReference type="PROSITE" id="PS50931"/>
    </source>
</evidence>
<dbReference type="Pfam" id="PF00126">
    <property type="entry name" value="HTH_1"/>
    <property type="match status" value="1"/>
</dbReference>
<evidence type="ECO:0000256" key="1">
    <source>
        <dbReference type="ARBA" id="ARBA00009437"/>
    </source>
</evidence>
<gene>
    <name evidence="6" type="ORF">GCM10023191_032440</name>
</gene>
<dbReference type="SUPFAM" id="SSF53850">
    <property type="entry name" value="Periplasmic binding protein-like II"/>
    <property type="match status" value="1"/>
</dbReference>
<dbReference type="InterPro" id="IPR005119">
    <property type="entry name" value="LysR_subst-bd"/>
</dbReference>
<keyword evidence="3" id="KW-0238">DNA-binding</keyword>
<keyword evidence="4" id="KW-0804">Transcription</keyword>
<evidence type="ECO:0000313" key="7">
    <source>
        <dbReference type="Proteomes" id="UP001500503"/>
    </source>
</evidence>
<evidence type="ECO:0000256" key="4">
    <source>
        <dbReference type="ARBA" id="ARBA00023163"/>
    </source>
</evidence>
<dbReference type="Proteomes" id="UP001500503">
    <property type="component" value="Unassembled WGS sequence"/>
</dbReference>
<dbReference type="Gene3D" id="3.40.190.10">
    <property type="entry name" value="Periplasmic binding protein-like II"/>
    <property type="match status" value="2"/>
</dbReference>
<evidence type="ECO:0000313" key="6">
    <source>
        <dbReference type="EMBL" id="GAA4494017.1"/>
    </source>
</evidence>
<dbReference type="PROSITE" id="PS50931">
    <property type="entry name" value="HTH_LYSR"/>
    <property type="match status" value="1"/>
</dbReference>
<accession>A0ABP8PZN3</accession>
<comment type="caution">
    <text evidence="6">The sequence shown here is derived from an EMBL/GenBank/DDBJ whole genome shotgun (WGS) entry which is preliminary data.</text>
</comment>
<dbReference type="RefSeq" id="WP_345464098.1">
    <property type="nucleotide sequence ID" value="NZ_BAABHF010000019.1"/>
</dbReference>
<dbReference type="EMBL" id="BAABHF010000019">
    <property type="protein sequence ID" value="GAA4494017.1"/>
    <property type="molecule type" value="Genomic_DNA"/>
</dbReference>
<dbReference type="Gene3D" id="1.10.10.10">
    <property type="entry name" value="Winged helix-like DNA-binding domain superfamily/Winged helix DNA-binding domain"/>
    <property type="match status" value="1"/>
</dbReference>
<feature type="domain" description="HTH lysR-type" evidence="5">
    <location>
        <begin position="1"/>
        <end position="58"/>
    </location>
</feature>
<organism evidence="6 7">
    <name type="scientific">Actinoallomurus oryzae</name>
    <dbReference type="NCBI Taxonomy" id="502180"/>
    <lineage>
        <taxon>Bacteria</taxon>
        <taxon>Bacillati</taxon>
        <taxon>Actinomycetota</taxon>
        <taxon>Actinomycetes</taxon>
        <taxon>Streptosporangiales</taxon>
        <taxon>Thermomonosporaceae</taxon>
        <taxon>Actinoallomurus</taxon>
    </lineage>
</organism>